<comment type="caution">
    <text evidence="1">The sequence shown here is derived from an EMBL/GenBank/DDBJ whole genome shotgun (WGS) entry which is preliminary data.</text>
</comment>
<evidence type="ECO:0000313" key="2">
    <source>
        <dbReference type="Proteomes" id="UP001150581"/>
    </source>
</evidence>
<dbReference type="EMBL" id="JANBPG010003403">
    <property type="protein sequence ID" value="KAJ1881328.1"/>
    <property type="molecule type" value="Genomic_DNA"/>
</dbReference>
<name>A0ACC1I5N7_9FUNG</name>
<organism evidence="1 2">
    <name type="scientific">Kickxella alabastrina</name>
    <dbReference type="NCBI Taxonomy" id="61397"/>
    <lineage>
        <taxon>Eukaryota</taxon>
        <taxon>Fungi</taxon>
        <taxon>Fungi incertae sedis</taxon>
        <taxon>Zoopagomycota</taxon>
        <taxon>Kickxellomycotina</taxon>
        <taxon>Kickxellomycetes</taxon>
        <taxon>Kickxellales</taxon>
        <taxon>Kickxellaceae</taxon>
        <taxon>Kickxella</taxon>
    </lineage>
</organism>
<reference evidence="1" key="1">
    <citation type="submission" date="2022-07" db="EMBL/GenBank/DDBJ databases">
        <title>Phylogenomic reconstructions and comparative analyses of Kickxellomycotina fungi.</title>
        <authorList>
            <person name="Reynolds N.K."/>
            <person name="Stajich J.E."/>
            <person name="Barry K."/>
            <person name="Grigoriev I.V."/>
            <person name="Crous P."/>
            <person name="Smith M.E."/>
        </authorList>
    </citation>
    <scope>NUCLEOTIDE SEQUENCE</scope>
    <source>
        <strain evidence="1">Benny 63K</strain>
    </source>
</reference>
<evidence type="ECO:0000313" key="1">
    <source>
        <dbReference type="EMBL" id="KAJ1881328.1"/>
    </source>
</evidence>
<sequence>FDADAFSKKLGYGEQLASGLIKLQIENKSVMNPDPLYSAYHFSHPPLVERLNAINDPNVAPKSD</sequence>
<accession>A0ACC1I5N7</accession>
<keyword evidence="2" id="KW-1185">Reference proteome</keyword>
<keyword evidence="1" id="KW-0378">Hydrolase</keyword>
<proteinExistence type="predicted"/>
<protein>
    <submittedName>
        <fullName evidence="1">CAAX prenyl protease 1</fullName>
        <ecNumber evidence="1">3.4.24.84</ecNumber>
    </submittedName>
</protein>
<keyword evidence="1" id="KW-0645">Protease</keyword>
<dbReference type="Proteomes" id="UP001150581">
    <property type="component" value="Unassembled WGS sequence"/>
</dbReference>
<gene>
    <name evidence="1" type="primary">FACE1_1</name>
    <name evidence="1" type="ORF">LPJ66_011344</name>
</gene>
<dbReference type="EC" id="3.4.24.84" evidence="1"/>
<feature type="non-terminal residue" evidence="1">
    <location>
        <position position="1"/>
    </location>
</feature>